<accession>A0A382FR34</accession>
<gene>
    <name evidence="2" type="ORF">METZ01_LOCUS217993</name>
</gene>
<name>A0A382FR34_9ZZZZ</name>
<dbReference type="PANTHER" id="PTHR12128">
    <property type="entry name" value="DIHYDRODIPICOLINATE SYNTHASE"/>
    <property type="match status" value="1"/>
</dbReference>
<evidence type="ECO:0000256" key="1">
    <source>
        <dbReference type="ARBA" id="ARBA00023239"/>
    </source>
</evidence>
<proteinExistence type="predicted"/>
<dbReference type="GO" id="GO:0008840">
    <property type="term" value="F:4-hydroxy-tetrahydrodipicolinate synthase activity"/>
    <property type="evidence" value="ECO:0007669"/>
    <property type="project" value="TreeGrafter"/>
</dbReference>
<dbReference type="CDD" id="cd00408">
    <property type="entry name" value="DHDPS-like"/>
    <property type="match status" value="1"/>
</dbReference>
<dbReference type="Gene3D" id="3.20.20.70">
    <property type="entry name" value="Aldolase class I"/>
    <property type="match status" value="1"/>
</dbReference>
<reference evidence="2" key="1">
    <citation type="submission" date="2018-05" db="EMBL/GenBank/DDBJ databases">
        <authorList>
            <person name="Lanie J.A."/>
            <person name="Ng W.-L."/>
            <person name="Kazmierczak K.M."/>
            <person name="Andrzejewski T.M."/>
            <person name="Davidsen T.M."/>
            <person name="Wayne K.J."/>
            <person name="Tettelin H."/>
            <person name="Glass J.I."/>
            <person name="Rusch D."/>
            <person name="Podicherti R."/>
            <person name="Tsui H.-C.T."/>
            <person name="Winkler M.E."/>
        </authorList>
    </citation>
    <scope>NUCLEOTIDE SEQUENCE</scope>
</reference>
<dbReference type="Pfam" id="PF00701">
    <property type="entry name" value="DHDPS"/>
    <property type="match status" value="1"/>
</dbReference>
<feature type="non-terminal residue" evidence="2">
    <location>
        <position position="1"/>
    </location>
</feature>
<dbReference type="InterPro" id="IPR002220">
    <property type="entry name" value="DapA-like"/>
</dbReference>
<dbReference type="InterPro" id="IPR013785">
    <property type="entry name" value="Aldolase_TIM"/>
</dbReference>
<dbReference type="AlphaFoldDB" id="A0A382FR34"/>
<sequence length="240" mass="26118">CHWISIVAEQTAGRIPFIASVTSGHAVAAADLARFAQRAGVDGIMSMPPPILKPDESGCVEYFRHLAGNLRVPVILQNYAAPLGTPMKAAALARLLHEVDGIEYIKEEVPPEPRMISATLAAVGDACRGIFGGQGGIYLIDEFRRGAVGNMPGAHTTDILVDIWKRLEAEDLAGARSTFHRLLPLMVFERLYGVAIYKEVLQRRGIIGSTARRAPGPDIDADDRRELEPALQQVEDLFRA</sequence>
<organism evidence="2">
    <name type="scientific">marine metagenome</name>
    <dbReference type="NCBI Taxonomy" id="408172"/>
    <lineage>
        <taxon>unclassified sequences</taxon>
        <taxon>metagenomes</taxon>
        <taxon>ecological metagenomes</taxon>
    </lineage>
</organism>
<protein>
    <recommendedName>
        <fullName evidence="3">Dihydrodipicolinate synthase family protein</fullName>
    </recommendedName>
</protein>
<dbReference type="SMART" id="SM01130">
    <property type="entry name" value="DHDPS"/>
    <property type="match status" value="1"/>
</dbReference>
<evidence type="ECO:0000313" key="2">
    <source>
        <dbReference type="EMBL" id="SVB65139.1"/>
    </source>
</evidence>
<dbReference type="EMBL" id="UINC01051235">
    <property type="protein sequence ID" value="SVB65139.1"/>
    <property type="molecule type" value="Genomic_DNA"/>
</dbReference>
<dbReference type="PANTHER" id="PTHR12128:SF66">
    <property type="entry name" value="4-HYDROXY-2-OXOGLUTARATE ALDOLASE, MITOCHONDRIAL"/>
    <property type="match status" value="1"/>
</dbReference>
<evidence type="ECO:0008006" key="3">
    <source>
        <dbReference type="Google" id="ProtNLM"/>
    </source>
</evidence>
<dbReference type="GO" id="GO:0005829">
    <property type="term" value="C:cytosol"/>
    <property type="evidence" value="ECO:0007669"/>
    <property type="project" value="TreeGrafter"/>
</dbReference>
<dbReference type="SUPFAM" id="SSF51569">
    <property type="entry name" value="Aldolase"/>
    <property type="match status" value="1"/>
</dbReference>
<keyword evidence="1" id="KW-0456">Lyase</keyword>